<comment type="similarity">
    <text evidence="1">Belongs to the 2Fe2S plant-type ferredoxin family.</text>
</comment>
<gene>
    <name evidence="9" type="ORF">IG609_010950</name>
</gene>
<dbReference type="NCBIfam" id="TIGR02008">
    <property type="entry name" value="fdx_plant"/>
    <property type="match status" value="1"/>
</dbReference>
<dbReference type="PROSITE" id="PS00197">
    <property type="entry name" value="2FE2S_FER_1"/>
    <property type="match status" value="1"/>
</dbReference>
<dbReference type="PROSITE" id="PS51085">
    <property type="entry name" value="2FE2S_FER_2"/>
    <property type="match status" value="1"/>
</dbReference>
<evidence type="ECO:0000256" key="6">
    <source>
        <dbReference type="ARBA" id="ARBA00023004"/>
    </source>
</evidence>
<dbReference type="PANTHER" id="PTHR43112:SF3">
    <property type="entry name" value="FERREDOXIN-2, CHLOROPLASTIC"/>
    <property type="match status" value="1"/>
</dbReference>
<dbReference type="EMBL" id="CP065177">
    <property type="protein sequence ID" value="URG47363.1"/>
    <property type="molecule type" value="Genomic_DNA"/>
</dbReference>
<dbReference type="InterPro" id="IPR012675">
    <property type="entry name" value="Beta-grasp_dom_sf"/>
</dbReference>
<evidence type="ECO:0000256" key="3">
    <source>
        <dbReference type="ARBA" id="ARBA00022714"/>
    </source>
</evidence>
<comment type="cofactor">
    <cofactor evidence="8">
        <name>[2Fe-2S] cluster</name>
        <dbReference type="ChEBI" id="CHEBI:190135"/>
    </cofactor>
</comment>
<dbReference type="InterPro" id="IPR001041">
    <property type="entry name" value="2Fe-2S_ferredoxin-type"/>
</dbReference>
<dbReference type="CDD" id="cd00207">
    <property type="entry name" value="fer2"/>
    <property type="match status" value="1"/>
</dbReference>
<dbReference type="AlphaFoldDB" id="A0A9Q2ERC4"/>
<evidence type="ECO:0000256" key="2">
    <source>
        <dbReference type="ARBA" id="ARBA00022448"/>
    </source>
</evidence>
<dbReference type="GO" id="GO:0009055">
    <property type="term" value="F:electron transfer activity"/>
    <property type="evidence" value="ECO:0007669"/>
    <property type="project" value="InterPro"/>
</dbReference>
<evidence type="ECO:0000256" key="5">
    <source>
        <dbReference type="ARBA" id="ARBA00022982"/>
    </source>
</evidence>
<name>A0A9Q2ERC4_9GAMM</name>
<evidence type="ECO:0000256" key="8">
    <source>
        <dbReference type="ARBA" id="ARBA00034078"/>
    </source>
</evidence>
<dbReference type="Proteomes" id="UP000806577">
    <property type="component" value="Chromosome"/>
</dbReference>
<evidence type="ECO:0000256" key="7">
    <source>
        <dbReference type="ARBA" id="ARBA00023014"/>
    </source>
</evidence>
<dbReference type="InterPro" id="IPR036010">
    <property type="entry name" value="2Fe-2S_ferredoxin-like_sf"/>
</dbReference>
<dbReference type="PANTHER" id="PTHR43112">
    <property type="entry name" value="FERREDOXIN"/>
    <property type="match status" value="1"/>
</dbReference>
<dbReference type="Pfam" id="PF00111">
    <property type="entry name" value="Fer2"/>
    <property type="match status" value="1"/>
</dbReference>
<accession>A0A9Q2ERC4</accession>
<protein>
    <submittedName>
        <fullName evidence="9">2Fe-2S iron-sulfur cluster binding domain-containing protein</fullName>
    </submittedName>
</protein>
<dbReference type="KEGG" id="pqu:IG609_010950"/>
<keyword evidence="2" id="KW-0813">Transport</keyword>
<dbReference type="Gene3D" id="3.10.20.30">
    <property type="match status" value="1"/>
</dbReference>
<keyword evidence="4" id="KW-0479">Metal-binding</keyword>
<reference evidence="9 10" key="1">
    <citation type="journal article" date="2021" name="Int. J. Syst. Evol. Microbiol.">
        <title>&lt;i&gt;Pectobacterium quasiaquaticum&lt;/i&gt; sp. nov., isolated from waterways.</title>
        <authorList>
            <person name="Ben Moussa H."/>
            <person name="Pedron J."/>
            <person name="Bertrand C."/>
            <person name="Hecquet A."/>
            <person name="Barny M.A."/>
        </authorList>
    </citation>
    <scope>NUCLEOTIDE SEQUENCE [LARGE SCALE GENOMIC DNA]</scope>
    <source>
        <strain evidence="9 10">A477-S1-J17</strain>
    </source>
</reference>
<keyword evidence="7" id="KW-0411">Iron-sulfur</keyword>
<evidence type="ECO:0000256" key="1">
    <source>
        <dbReference type="ARBA" id="ARBA00007874"/>
    </source>
</evidence>
<dbReference type="GO" id="GO:0051537">
    <property type="term" value="F:2 iron, 2 sulfur cluster binding"/>
    <property type="evidence" value="ECO:0007669"/>
    <property type="project" value="UniProtKB-KW"/>
</dbReference>
<evidence type="ECO:0000313" key="10">
    <source>
        <dbReference type="Proteomes" id="UP000806577"/>
    </source>
</evidence>
<dbReference type="GO" id="GO:0046872">
    <property type="term" value="F:metal ion binding"/>
    <property type="evidence" value="ECO:0007669"/>
    <property type="project" value="UniProtKB-KW"/>
</dbReference>
<keyword evidence="3" id="KW-0001">2Fe-2S</keyword>
<dbReference type="RefSeq" id="WP_193397012.1">
    <property type="nucleotide sequence ID" value="NZ_CP065177.1"/>
</dbReference>
<keyword evidence="5" id="KW-0249">Electron transport</keyword>
<keyword evidence="6" id="KW-0408">Iron</keyword>
<evidence type="ECO:0000256" key="4">
    <source>
        <dbReference type="ARBA" id="ARBA00022723"/>
    </source>
</evidence>
<proteinExistence type="inferred from homology"/>
<sequence length="112" mass="12569">MATYSYKIRDLTSGVELLVSDDECILDAFEEAGVDLPYSCRAGACSSCIALLITGQVEDDSSFLDDKQKIKFISTCSAYPQSDCVIRTGVEPLLYDEEKAQEVFFEDWQNWN</sequence>
<keyword evidence="10" id="KW-1185">Reference proteome</keyword>
<dbReference type="GO" id="GO:0022900">
    <property type="term" value="P:electron transport chain"/>
    <property type="evidence" value="ECO:0007669"/>
    <property type="project" value="InterPro"/>
</dbReference>
<dbReference type="InterPro" id="IPR010241">
    <property type="entry name" value="Fd_pln"/>
</dbReference>
<dbReference type="InterPro" id="IPR006058">
    <property type="entry name" value="2Fe2S_fd_BS"/>
</dbReference>
<dbReference type="SUPFAM" id="SSF54292">
    <property type="entry name" value="2Fe-2S ferredoxin-like"/>
    <property type="match status" value="1"/>
</dbReference>
<evidence type="ECO:0000313" key="9">
    <source>
        <dbReference type="EMBL" id="URG47363.1"/>
    </source>
</evidence>
<organism evidence="9 10">
    <name type="scientific">Pectobacterium quasiaquaticum</name>
    <dbReference type="NCBI Taxonomy" id="2774015"/>
    <lineage>
        <taxon>Bacteria</taxon>
        <taxon>Pseudomonadati</taxon>
        <taxon>Pseudomonadota</taxon>
        <taxon>Gammaproteobacteria</taxon>
        <taxon>Enterobacterales</taxon>
        <taxon>Pectobacteriaceae</taxon>
        <taxon>Pectobacterium</taxon>
    </lineage>
</organism>